<accession>A0ABT3ZNQ2</accession>
<dbReference type="PANTHER" id="PTHR47619:SF1">
    <property type="entry name" value="EXODEOXYRIBONUCLEASE WALJ"/>
    <property type="match status" value="1"/>
</dbReference>
<protein>
    <submittedName>
        <fullName evidence="2">MBL fold metallo-hydrolase</fullName>
    </submittedName>
</protein>
<dbReference type="InterPro" id="IPR036866">
    <property type="entry name" value="RibonucZ/Hydroxyglut_hydro"/>
</dbReference>
<dbReference type="EMBL" id="JAPMXC010000001">
    <property type="protein sequence ID" value="MCY0387885.1"/>
    <property type="molecule type" value="Genomic_DNA"/>
</dbReference>
<comment type="caution">
    <text evidence="2">The sequence shown here is derived from an EMBL/GenBank/DDBJ whole genome shotgun (WGS) entry which is preliminary data.</text>
</comment>
<dbReference type="InterPro" id="IPR052533">
    <property type="entry name" value="WalJ/YycJ-like"/>
</dbReference>
<feature type="domain" description="Metallo-beta-lactamase" evidence="1">
    <location>
        <begin position="11"/>
        <end position="190"/>
    </location>
</feature>
<dbReference type="SMART" id="SM00849">
    <property type="entry name" value="Lactamase_B"/>
    <property type="match status" value="1"/>
</dbReference>
<evidence type="ECO:0000313" key="2">
    <source>
        <dbReference type="EMBL" id="MCY0387885.1"/>
    </source>
</evidence>
<organism evidence="2 3">
    <name type="scientific">Robbsia betulipollinis</name>
    <dbReference type="NCBI Taxonomy" id="2981849"/>
    <lineage>
        <taxon>Bacteria</taxon>
        <taxon>Pseudomonadati</taxon>
        <taxon>Pseudomonadota</taxon>
        <taxon>Betaproteobacteria</taxon>
        <taxon>Burkholderiales</taxon>
        <taxon>Burkholderiaceae</taxon>
        <taxon>Robbsia</taxon>
    </lineage>
</organism>
<dbReference type="InterPro" id="IPR001279">
    <property type="entry name" value="Metallo-B-lactamas"/>
</dbReference>
<dbReference type="Pfam" id="PF12706">
    <property type="entry name" value="Lactamase_B_2"/>
    <property type="match status" value="1"/>
</dbReference>
<dbReference type="Proteomes" id="UP001082899">
    <property type="component" value="Unassembled WGS sequence"/>
</dbReference>
<dbReference type="PANTHER" id="PTHR47619">
    <property type="entry name" value="METALLO-HYDROLASE YYCJ-RELATED"/>
    <property type="match status" value="1"/>
</dbReference>
<dbReference type="RefSeq" id="WP_267847594.1">
    <property type="nucleotide sequence ID" value="NZ_JAPMXC010000001.1"/>
</dbReference>
<evidence type="ECO:0000259" key="1">
    <source>
        <dbReference type="SMART" id="SM00849"/>
    </source>
</evidence>
<gene>
    <name evidence="2" type="ORF">OVY01_11685</name>
</gene>
<proteinExistence type="predicted"/>
<keyword evidence="3" id="KW-1185">Reference proteome</keyword>
<name>A0ABT3ZNQ2_9BURK</name>
<sequence length="257" mass="27434">MRFASLGSGSDGNAMVVEVADGTTTTRVLLDCGFSAREVRRRLERLSLRVEDLDAILITHEHTDHIGGALTLARKFALPLHMSWGTARAVGADATGIDLRVCESATAFAVGDLEILPYTVPHDAREPLQFVFSSGAQKLGVLTDVGCGTAHIVATLADCDALVLECNHDREMLANSRYHASLKARIAGSHGHLANDAAALLLGELDIPRLQHIVVAHLSRENNQSALAQQAIAATLGSRTDEVIVAGQEEGFDWLSV</sequence>
<evidence type="ECO:0000313" key="3">
    <source>
        <dbReference type="Proteomes" id="UP001082899"/>
    </source>
</evidence>
<dbReference type="SUPFAM" id="SSF56281">
    <property type="entry name" value="Metallo-hydrolase/oxidoreductase"/>
    <property type="match status" value="1"/>
</dbReference>
<dbReference type="Gene3D" id="3.60.15.10">
    <property type="entry name" value="Ribonuclease Z/Hydroxyacylglutathione hydrolase-like"/>
    <property type="match status" value="1"/>
</dbReference>
<reference evidence="2" key="1">
    <citation type="submission" date="2022-11" db="EMBL/GenBank/DDBJ databases">
        <title>Robbsia betulipollinis sp. nov., isolated from pollen of birch (Betula pendula).</title>
        <authorList>
            <person name="Shi H."/>
            <person name="Ambika Manirajan B."/>
            <person name="Ratering S."/>
            <person name="Geissler-Plaum R."/>
            <person name="Schnell S."/>
        </authorList>
    </citation>
    <scope>NUCLEOTIDE SEQUENCE</scope>
    <source>
        <strain evidence="2">Bb-Pol-6</strain>
    </source>
</reference>